<sequence>MTNPNDLPSLTPPEPLQAPAAVPQVSPEQSGEMVHLTPEQRSKLDQMAQEFVQGLLTADPNGPEFKRKSDTLHNLGGQDIRAAANVSNRMLDRPIKATKSGLYDENSTVTKGLMDLRRTVEALDPSRQGGALSPRKLLGMIPMGRKVDDYFMKYQSAQGHLNAILETLYRSQDELRKDNASIEQEKVNLWNAMQRLRQHAYVGRAVDDALSRRIAEIEATDPDKARVVKEELLFAVRQRVTDVLTQLAVSVQGYMALDLVRRNNLELIKGVDRATSTTVSALRTAVVVSQALVNQKLVLDQVTALNTTTGNMIEGTSRMLREQSAAIHQQAGSATINLDQLKASFDNVYAALDQISDFKAQALDNFSRTINTLQGEVDGAQRRLDRVRNELAEDATRDLNVQSRTRDDLSL</sequence>
<evidence type="ECO:0000313" key="5">
    <source>
        <dbReference type="EMBL" id="ASN80175.1"/>
    </source>
</evidence>
<comment type="similarity">
    <text evidence="1 2">Belongs to the TelA family.</text>
</comment>
<dbReference type="KEGG" id="dfc:DFI_03355"/>
<dbReference type="EMBL" id="CP021081">
    <property type="protein sequence ID" value="ASN80175.1"/>
    <property type="molecule type" value="Genomic_DNA"/>
</dbReference>
<dbReference type="Pfam" id="PF05816">
    <property type="entry name" value="TelA"/>
    <property type="match status" value="1"/>
</dbReference>
<feature type="region of interest" description="Disordered" evidence="4">
    <location>
        <begin position="1"/>
        <end position="32"/>
    </location>
</feature>
<dbReference type="Proteomes" id="UP000259030">
    <property type="component" value="Chromosome"/>
</dbReference>
<dbReference type="PIRSF" id="PIRSF026508">
    <property type="entry name" value="TelA"/>
    <property type="match status" value="1"/>
</dbReference>
<dbReference type="RefSeq" id="WP_027461940.1">
    <property type="nucleotide sequence ID" value="NZ_BNAK01000005.1"/>
</dbReference>
<dbReference type="PANTHER" id="PTHR38432">
    <property type="entry name" value="TELA-LIKE PROTEIN SAOUHSC_01408"/>
    <property type="match status" value="1"/>
</dbReference>
<dbReference type="STRING" id="317577.GCA_000419625_00468"/>
<dbReference type="PANTHER" id="PTHR38432:SF1">
    <property type="entry name" value="TELA-LIKE PROTEIN SAOUHSC_01408"/>
    <property type="match status" value="1"/>
</dbReference>
<gene>
    <name evidence="5" type="ORF">DFI_03355</name>
</gene>
<evidence type="ECO:0000256" key="3">
    <source>
        <dbReference type="SAM" id="Coils"/>
    </source>
</evidence>
<protein>
    <submittedName>
        <fullName evidence="5">Toxic anion resistance protein</fullName>
    </submittedName>
</protein>
<organism evidence="5 6">
    <name type="scientific">Deinococcus ficus</name>
    <dbReference type="NCBI Taxonomy" id="317577"/>
    <lineage>
        <taxon>Bacteria</taxon>
        <taxon>Thermotogati</taxon>
        <taxon>Deinococcota</taxon>
        <taxon>Deinococci</taxon>
        <taxon>Deinococcales</taxon>
        <taxon>Deinococcaceae</taxon>
        <taxon>Deinococcus</taxon>
    </lineage>
</organism>
<proteinExistence type="inferred from homology"/>
<keyword evidence="3" id="KW-0175">Coiled coil</keyword>
<evidence type="ECO:0000313" key="6">
    <source>
        <dbReference type="Proteomes" id="UP000259030"/>
    </source>
</evidence>
<dbReference type="AlphaFoldDB" id="A0A221SU57"/>
<evidence type="ECO:0000256" key="2">
    <source>
        <dbReference type="PIRNR" id="PIRNR026508"/>
    </source>
</evidence>
<evidence type="ECO:0000256" key="4">
    <source>
        <dbReference type="SAM" id="MobiDB-lite"/>
    </source>
</evidence>
<feature type="coiled-coil region" evidence="3">
    <location>
        <begin position="363"/>
        <end position="397"/>
    </location>
</feature>
<keyword evidence="6" id="KW-1185">Reference proteome</keyword>
<name>A0A221SU57_9DEIO</name>
<dbReference type="InterPro" id="IPR008863">
    <property type="entry name" value="Toxic_anion-R_TelA"/>
</dbReference>
<evidence type="ECO:0000256" key="1">
    <source>
        <dbReference type="ARBA" id="ARBA00005541"/>
    </source>
</evidence>
<reference evidence="5 6" key="1">
    <citation type="submission" date="2017-05" db="EMBL/GenBank/DDBJ databases">
        <title>The complete genome sequence of Deinococcus ficus isolated from the rhizosphere of the Ficus religiosa L. in Taiwan.</title>
        <authorList>
            <person name="Wu K.-M."/>
            <person name="Liao T.-L."/>
            <person name="Liu Y.-M."/>
            <person name="Young C.-C."/>
            <person name="Tsai S.-F."/>
        </authorList>
    </citation>
    <scope>NUCLEOTIDE SEQUENCE [LARGE SCALE GENOMIC DNA]</scope>
    <source>
        <strain evidence="5 6">CC-FR2-10</strain>
    </source>
</reference>
<accession>A0A221SU57</accession>